<proteinExistence type="predicted"/>
<dbReference type="EMBL" id="DS995701">
    <property type="protein sequence ID" value="EEQ28018.1"/>
    <property type="molecule type" value="Genomic_DNA"/>
</dbReference>
<dbReference type="VEuPathDB" id="FungiDB:MCYG_00906"/>
<evidence type="ECO:0000313" key="3">
    <source>
        <dbReference type="Proteomes" id="UP000002035"/>
    </source>
</evidence>
<gene>
    <name evidence="2" type="ORF">MCYG_00906</name>
</gene>
<evidence type="ECO:0000313" key="2">
    <source>
        <dbReference type="EMBL" id="EEQ28018.1"/>
    </source>
</evidence>
<feature type="region of interest" description="Disordered" evidence="1">
    <location>
        <begin position="85"/>
        <end position="105"/>
    </location>
</feature>
<keyword evidence="3" id="KW-1185">Reference proteome</keyword>
<name>C5FDY4_ARTOC</name>
<dbReference type="HOGENOM" id="CLU_2235963_0_0_1"/>
<dbReference type="Proteomes" id="UP000002035">
    <property type="component" value="Unassembled WGS sequence"/>
</dbReference>
<evidence type="ECO:0000256" key="1">
    <source>
        <dbReference type="SAM" id="MobiDB-lite"/>
    </source>
</evidence>
<dbReference type="GeneID" id="9226733"/>
<dbReference type="RefSeq" id="XP_002850802.1">
    <property type="nucleotide sequence ID" value="XM_002850756.1"/>
</dbReference>
<sequence>MFHQARLRGHGHQKDRAKKSVMNIIRVEINNYCRKGESERGGKSLVYMTNKHKGGKGKNGGRFAKTALDYLKKSSVIETGLSGAAGMACSPRSATGTKGKQEGLI</sequence>
<accession>C5FDY4</accession>
<reference evidence="3" key="1">
    <citation type="journal article" date="2012" name="MBio">
        <title>Comparative genome analysis of Trichophyton rubrum and related dermatophytes reveals candidate genes involved in infection.</title>
        <authorList>
            <person name="Martinez D.A."/>
            <person name="Oliver B.G."/>
            <person name="Graeser Y."/>
            <person name="Goldberg J.M."/>
            <person name="Li W."/>
            <person name="Martinez-Rossi N.M."/>
            <person name="Monod M."/>
            <person name="Shelest E."/>
            <person name="Barton R.C."/>
            <person name="Birch E."/>
            <person name="Brakhage A.A."/>
            <person name="Chen Z."/>
            <person name="Gurr S.J."/>
            <person name="Heiman D."/>
            <person name="Heitman J."/>
            <person name="Kosti I."/>
            <person name="Rossi A."/>
            <person name="Saif S."/>
            <person name="Samalova M."/>
            <person name="Saunders C.W."/>
            <person name="Shea T."/>
            <person name="Summerbell R.C."/>
            <person name="Xu J."/>
            <person name="Young S."/>
            <person name="Zeng Q."/>
            <person name="Birren B.W."/>
            <person name="Cuomo C.A."/>
            <person name="White T.C."/>
        </authorList>
    </citation>
    <scope>NUCLEOTIDE SEQUENCE [LARGE SCALE GENOMIC DNA]</scope>
    <source>
        <strain evidence="3">ATCC MYA-4605 / CBS 113480</strain>
    </source>
</reference>
<dbReference type="AlphaFoldDB" id="C5FDY4"/>
<organism evidence="2 3">
    <name type="scientific">Arthroderma otae (strain ATCC MYA-4605 / CBS 113480)</name>
    <name type="common">Microsporum canis</name>
    <dbReference type="NCBI Taxonomy" id="554155"/>
    <lineage>
        <taxon>Eukaryota</taxon>
        <taxon>Fungi</taxon>
        <taxon>Dikarya</taxon>
        <taxon>Ascomycota</taxon>
        <taxon>Pezizomycotina</taxon>
        <taxon>Eurotiomycetes</taxon>
        <taxon>Eurotiomycetidae</taxon>
        <taxon>Onygenales</taxon>
        <taxon>Arthrodermataceae</taxon>
        <taxon>Microsporum</taxon>
    </lineage>
</organism>
<protein>
    <submittedName>
        <fullName evidence="2">Uncharacterized protein</fullName>
    </submittedName>
</protein>